<reference evidence="2" key="1">
    <citation type="submission" date="2012-04" db="EMBL/GenBank/DDBJ databases">
        <authorList>
            <person name="Borisov I.G."/>
            <person name="Ivanikova N.V."/>
            <person name="Pinevich A.V."/>
        </authorList>
    </citation>
    <scope>NUCLEOTIDE SEQUENCE [LARGE SCALE GENOMIC DNA]</scope>
    <source>
        <strain evidence="2">CALU 1027</strain>
    </source>
</reference>
<dbReference type="AlphaFoldDB" id="A0A0M2PX45"/>
<keyword evidence="1" id="KW-0812">Transmembrane</keyword>
<feature type="transmembrane region" description="Helical" evidence="1">
    <location>
        <begin position="39"/>
        <end position="62"/>
    </location>
</feature>
<dbReference type="Proteomes" id="UP000034681">
    <property type="component" value="Unassembled WGS sequence"/>
</dbReference>
<evidence type="ECO:0000313" key="3">
    <source>
        <dbReference type="Proteomes" id="UP000034681"/>
    </source>
</evidence>
<protein>
    <recommendedName>
        <fullName evidence="4">DUF751 domain-containing protein</fullName>
    </recommendedName>
</protein>
<keyword evidence="3" id="KW-1185">Reference proteome</keyword>
<evidence type="ECO:0000256" key="1">
    <source>
        <dbReference type="SAM" id="Phobius"/>
    </source>
</evidence>
<dbReference type="eggNOG" id="ENOG50330BX">
    <property type="taxonomic scope" value="Bacteria"/>
</dbReference>
<keyword evidence="1" id="KW-0472">Membrane</keyword>
<dbReference type="Pfam" id="PF05421">
    <property type="entry name" value="DUF751"/>
    <property type="match status" value="1"/>
</dbReference>
<dbReference type="STRING" id="317619.GCA_000332315_04553"/>
<keyword evidence="1" id="KW-1133">Transmembrane helix</keyword>
<accession>A0A0M2PX45</accession>
<comment type="caution">
    <text evidence="2">The sequence shown here is derived from an EMBL/GenBank/DDBJ whole genome shotgun (WGS) entry which is preliminary data.</text>
</comment>
<dbReference type="RefSeq" id="WP_017714632.1">
    <property type="nucleotide sequence ID" value="NZ_KB235944.1"/>
</dbReference>
<proteinExistence type="predicted"/>
<gene>
    <name evidence="2" type="ORF">PROH_05655</name>
</gene>
<feature type="transmembrane region" description="Helical" evidence="1">
    <location>
        <begin position="12"/>
        <end position="27"/>
    </location>
</feature>
<name>A0A0M2PX45_PROHO</name>
<dbReference type="InterPro" id="IPR008470">
    <property type="entry name" value="Uncharacterised_Ycf33"/>
</dbReference>
<organism evidence="2 3">
    <name type="scientific">Prochlorothrix hollandica PCC 9006 = CALU 1027</name>
    <dbReference type="NCBI Taxonomy" id="317619"/>
    <lineage>
        <taxon>Bacteria</taxon>
        <taxon>Bacillati</taxon>
        <taxon>Cyanobacteriota</taxon>
        <taxon>Cyanophyceae</taxon>
        <taxon>Prochlorotrichales</taxon>
        <taxon>Prochlorotrichaceae</taxon>
        <taxon>Prochlorothrix</taxon>
    </lineage>
</organism>
<evidence type="ECO:0008006" key="4">
    <source>
        <dbReference type="Google" id="ProtNLM"/>
    </source>
</evidence>
<dbReference type="OrthoDB" id="489556at2"/>
<dbReference type="EMBL" id="AJTX02000003">
    <property type="protein sequence ID" value="KKJ00750.1"/>
    <property type="molecule type" value="Genomic_DNA"/>
</dbReference>
<sequence>MKEFFDNVLRYPRYMIALILGIFFALFQRIQPLIKNRTAAAALVGFVASALAFVFFTLRAMLGLVPT</sequence>
<evidence type="ECO:0000313" key="2">
    <source>
        <dbReference type="EMBL" id="KKJ00750.1"/>
    </source>
</evidence>